<dbReference type="GO" id="GO:0004519">
    <property type="term" value="F:endonuclease activity"/>
    <property type="evidence" value="ECO:0007669"/>
    <property type="project" value="UniProtKB-KW"/>
</dbReference>
<comment type="caution">
    <text evidence="1">The sequence shown here is derived from an EMBL/GenBank/DDBJ whole genome shotgun (WGS) entry which is preliminary data.</text>
</comment>
<accession>A0A5N5QAA6</accession>
<dbReference type="EMBL" id="SSOP01000455">
    <property type="protein sequence ID" value="KAB5588433.1"/>
    <property type="molecule type" value="Genomic_DNA"/>
</dbReference>
<evidence type="ECO:0000313" key="2">
    <source>
        <dbReference type="Proteomes" id="UP000383932"/>
    </source>
</evidence>
<organism evidence="1 2">
    <name type="scientific">Ceratobasidium theobromae</name>
    <dbReference type="NCBI Taxonomy" id="1582974"/>
    <lineage>
        <taxon>Eukaryota</taxon>
        <taxon>Fungi</taxon>
        <taxon>Dikarya</taxon>
        <taxon>Basidiomycota</taxon>
        <taxon>Agaricomycotina</taxon>
        <taxon>Agaricomycetes</taxon>
        <taxon>Cantharellales</taxon>
        <taxon>Ceratobasidiaceae</taxon>
        <taxon>Ceratobasidium</taxon>
    </lineage>
</organism>
<dbReference type="Proteomes" id="UP000383932">
    <property type="component" value="Unassembled WGS sequence"/>
</dbReference>
<keyword evidence="1" id="KW-0255">Endonuclease</keyword>
<reference evidence="1 2" key="1">
    <citation type="journal article" date="2019" name="Fungal Biol. Biotechnol.">
        <title>Draft genome sequence of fastidious pathogen Ceratobasidium theobromae, which causes vascular-streak dieback in Theobroma cacao.</title>
        <authorList>
            <person name="Ali S.S."/>
            <person name="Asman A."/>
            <person name="Shao J."/>
            <person name="Firmansyah A.P."/>
            <person name="Susilo A.W."/>
            <person name="Rosmana A."/>
            <person name="McMahon P."/>
            <person name="Junaid M."/>
            <person name="Guest D."/>
            <person name="Kheng T.Y."/>
            <person name="Meinhardt L.W."/>
            <person name="Bailey B.A."/>
        </authorList>
    </citation>
    <scope>NUCLEOTIDE SEQUENCE [LARGE SCALE GENOMIC DNA]</scope>
    <source>
        <strain evidence="1 2">CT2</strain>
    </source>
</reference>
<dbReference type="OrthoDB" id="2104739at2759"/>
<gene>
    <name evidence="1" type="ORF">CTheo_8123</name>
</gene>
<dbReference type="AlphaFoldDB" id="A0A5N5QAA6"/>
<keyword evidence="1" id="KW-0378">Hydrolase</keyword>
<keyword evidence="2" id="KW-1185">Reference proteome</keyword>
<proteinExistence type="predicted"/>
<keyword evidence="1" id="KW-0540">Nuclease</keyword>
<name>A0A5N5QAA6_9AGAM</name>
<sequence>MPKAPLLSPESVFPDDPEVRNAYQRVYSLQTQQPLRMAILGWMLIHSPSHEGLTEVAQDINAATNDEVILKLGNYLQSFFSNHFKFLAKKRTTTPSTHRSRPELGAVRQEILNGLVSAPTSHNKAKEQALIRDNYRYMLAGTVDSRSVEKIPELQAEYLSNPLLSSGATQCCHILPQYITQELRTDESKETPLDVVLVLQQFGGVIPNELKDNGMHHLRNIMTLENGIRTSFDELRIWLEPVEGQEHRYKLGRELFAYRNLPDVHNFVNACVDLSLPDR</sequence>
<protein>
    <submittedName>
        <fullName evidence="1">HNH endonuclease</fullName>
    </submittedName>
</protein>
<evidence type="ECO:0000313" key="1">
    <source>
        <dbReference type="EMBL" id="KAB5588433.1"/>
    </source>
</evidence>